<dbReference type="SMART" id="SM00421">
    <property type="entry name" value="HTH_LUXR"/>
    <property type="match status" value="1"/>
</dbReference>
<feature type="domain" description="HTH luxR-type" evidence="2">
    <location>
        <begin position="6"/>
        <end position="63"/>
    </location>
</feature>
<organism evidence="3 4">
    <name type="scientific">Sphingobium xenophagum</name>
    <dbReference type="NCBI Taxonomy" id="121428"/>
    <lineage>
        <taxon>Bacteria</taxon>
        <taxon>Pseudomonadati</taxon>
        <taxon>Pseudomonadota</taxon>
        <taxon>Alphaproteobacteria</taxon>
        <taxon>Sphingomonadales</taxon>
        <taxon>Sphingomonadaceae</taxon>
        <taxon>Sphingobium</taxon>
    </lineage>
</organism>
<accession>A0A401J0J2</accession>
<evidence type="ECO:0000259" key="2">
    <source>
        <dbReference type="SMART" id="SM00421"/>
    </source>
</evidence>
<evidence type="ECO:0000256" key="1">
    <source>
        <dbReference type="SAM" id="Phobius"/>
    </source>
</evidence>
<dbReference type="AlphaFoldDB" id="A0A401J0J2"/>
<keyword evidence="4" id="KW-1185">Reference proteome</keyword>
<comment type="caution">
    <text evidence="3">The sequence shown here is derived from an EMBL/GenBank/DDBJ whole genome shotgun (WGS) entry which is preliminary data.</text>
</comment>
<dbReference type="EMBL" id="BBQY01000004">
    <property type="protein sequence ID" value="GBH30143.1"/>
    <property type="molecule type" value="Genomic_DNA"/>
</dbReference>
<dbReference type="GO" id="GO:0006355">
    <property type="term" value="P:regulation of DNA-templated transcription"/>
    <property type="evidence" value="ECO:0007669"/>
    <property type="project" value="InterPro"/>
</dbReference>
<gene>
    <name evidence="3" type="ORF">MBESOW_P1397</name>
</gene>
<reference evidence="3 4" key="1">
    <citation type="submission" date="2014-12" db="EMBL/GenBank/DDBJ databases">
        <title>Whole genome sequencing of Sphingobium xenophagum OW59.</title>
        <authorList>
            <person name="Ohta Y."/>
            <person name="Nishi S."/>
            <person name="Hatada Y."/>
        </authorList>
    </citation>
    <scope>NUCLEOTIDE SEQUENCE [LARGE SCALE GENOMIC DNA]</scope>
    <source>
        <strain evidence="3 4">OW59</strain>
    </source>
</reference>
<dbReference type="InterPro" id="IPR036388">
    <property type="entry name" value="WH-like_DNA-bd_sf"/>
</dbReference>
<name>A0A401J0J2_SPHXE</name>
<dbReference type="Pfam" id="PF00196">
    <property type="entry name" value="GerE"/>
    <property type="match status" value="1"/>
</dbReference>
<dbReference type="Gene3D" id="1.10.10.10">
    <property type="entry name" value="Winged helix-like DNA-binding domain superfamily/Winged helix DNA-binding domain"/>
    <property type="match status" value="1"/>
</dbReference>
<sequence length="161" mass="17616">MVPGSNQALSEVQKRCLTLVSLNRTSKEIAVEVGLSPMTVDQYLSRATSMLGAANRRDAARIFIQSQVSDPFKQLEFKPETVAEQQNSANVEPTQAETETPRNRWSILIDNAVTWTVSRFGGAPHDLTKLETVRAILWTALAATGILAAIITVGAWLNHKA</sequence>
<dbReference type="RefSeq" id="WP_130752456.1">
    <property type="nucleotide sequence ID" value="NZ_BBQY01000004.1"/>
</dbReference>
<dbReference type="InterPro" id="IPR000792">
    <property type="entry name" value="Tscrpt_reg_LuxR_C"/>
</dbReference>
<protein>
    <submittedName>
        <fullName evidence="3">Two-component system, NarL family, response regulator DesR</fullName>
    </submittedName>
</protein>
<dbReference type="Proteomes" id="UP000290975">
    <property type="component" value="Unassembled WGS sequence"/>
</dbReference>
<evidence type="ECO:0000313" key="4">
    <source>
        <dbReference type="Proteomes" id="UP000290975"/>
    </source>
</evidence>
<dbReference type="SUPFAM" id="SSF46894">
    <property type="entry name" value="C-terminal effector domain of the bipartite response regulators"/>
    <property type="match status" value="1"/>
</dbReference>
<keyword evidence="1" id="KW-1133">Transmembrane helix</keyword>
<proteinExistence type="predicted"/>
<dbReference type="InterPro" id="IPR016032">
    <property type="entry name" value="Sig_transdc_resp-reg_C-effctor"/>
</dbReference>
<dbReference type="GO" id="GO:0003677">
    <property type="term" value="F:DNA binding"/>
    <property type="evidence" value="ECO:0007669"/>
    <property type="project" value="InterPro"/>
</dbReference>
<feature type="transmembrane region" description="Helical" evidence="1">
    <location>
        <begin position="135"/>
        <end position="157"/>
    </location>
</feature>
<keyword evidence="1" id="KW-0812">Transmembrane</keyword>
<evidence type="ECO:0000313" key="3">
    <source>
        <dbReference type="EMBL" id="GBH30143.1"/>
    </source>
</evidence>
<keyword evidence="1" id="KW-0472">Membrane</keyword>